<feature type="coiled-coil region" evidence="1">
    <location>
        <begin position="56"/>
        <end position="83"/>
    </location>
</feature>
<dbReference type="Proteomes" id="UP001203665">
    <property type="component" value="Unassembled WGS sequence"/>
</dbReference>
<proteinExistence type="predicted"/>
<sequence length="133" mass="15639">MRKDNYNTELVDIDEKQMQKMVINELRNYRALKVKVDNQREQREHGVDLFPSLQKANGLKNLNNSEELRVKQMERALNACLDETERTILERKFLSSVEINDLTIYSEFGIKKGKYYEKKRSAMLRLATAIGII</sequence>
<dbReference type="NCBIfam" id="TIGR01637">
    <property type="entry name" value="phage_arpU"/>
    <property type="match status" value="1"/>
</dbReference>
<reference evidence="2" key="1">
    <citation type="submission" date="2022-06" db="EMBL/GenBank/DDBJ databases">
        <title>Alkalicoccobacillus porphyridii sp. nov., isolated from a marine red alga, Porphyridium purpureum and reclassification of Shouchella plakortidis and Shouchella gibsonii as Alkalicoccobacillus plakortidis comb. nov. and Alkalicoccobacillus gibsonii comb. nov.</title>
        <authorList>
            <person name="Kim K.H."/>
            <person name="Lee J.K."/>
            <person name="Han D.M."/>
            <person name="Baek J.H."/>
            <person name="Jeon C.O."/>
        </authorList>
    </citation>
    <scope>NUCLEOTIDE SEQUENCE</scope>
    <source>
        <strain evidence="2">DSM 19153</strain>
    </source>
</reference>
<comment type="caution">
    <text evidence="2">The sequence shown here is derived from an EMBL/GenBank/DDBJ whole genome shotgun (WGS) entry which is preliminary data.</text>
</comment>
<accession>A0ABT0XI23</accession>
<keyword evidence="1" id="KW-0175">Coiled coil</keyword>
<dbReference type="EMBL" id="JAMQJY010000001">
    <property type="protein sequence ID" value="MCM2675551.1"/>
    <property type="molecule type" value="Genomic_DNA"/>
</dbReference>
<evidence type="ECO:0000313" key="2">
    <source>
        <dbReference type="EMBL" id="MCM2675551.1"/>
    </source>
</evidence>
<evidence type="ECO:0000313" key="3">
    <source>
        <dbReference type="Proteomes" id="UP001203665"/>
    </source>
</evidence>
<keyword evidence="3" id="KW-1185">Reference proteome</keyword>
<dbReference type="InterPro" id="IPR006524">
    <property type="entry name" value="ArpU-like"/>
</dbReference>
<name>A0ABT0XI23_9BACI</name>
<evidence type="ECO:0000256" key="1">
    <source>
        <dbReference type="SAM" id="Coils"/>
    </source>
</evidence>
<protein>
    <submittedName>
        <fullName evidence="2">ArpU family transcriptional regulator</fullName>
    </submittedName>
</protein>
<gene>
    <name evidence="2" type="ORF">NDM98_08645</name>
</gene>
<dbReference type="RefSeq" id="WP_251606389.1">
    <property type="nucleotide sequence ID" value="NZ_JAMQJY010000001.1"/>
</dbReference>
<organism evidence="2 3">
    <name type="scientific">Alkalicoccobacillus plakortidis</name>
    <dbReference type="NCBI Taxonomy" id="444060"/>
    <lineage>
        <taxon>Bacteria</taxon>
        <taxon>Bacillati</taxon>
        <taxon>Bacillota</taxon>
        <taxon>Bacilli</taxon>
        <taxon>Bacillales</taxon>
        <taxon>Bacillaceae</taxon>
        <taxon>Alkalicoccobacillus</taxon>
    </lineage>
</organism>